<evidence type="ECO:0000256" key="9">
    <source>
        <dbReference type="ARBA" id="ARBA00023328"/>
    </source>
</evidence>
<evidence type="ECO:0000259" key="12">
    <source>
        <dbReference type="Pfam" id="PF10512"/>
    </source>
</evidence>
<dbReference type="Pfam" id="PF10512">
    <property type="entry name" value="Borealin"/>
    <property type="match status" value="1"/>
</dbReference>
<feature type="domain" description="Borealin C-terminal" evidence="12">
    <location>
        <begin position="217"/>
        <end position="313"/>
    </location>
</feature>
<dbReference type="Pfam" id="PF10444">
    <property type="entry name" value="Nbl1_Borealin_N"/>
    <property type="match status" value="1"/>
</dbReference>
<evidence type="ECO:0000259" key="11">
    <source>
        <dbReference type="Pfam" id="PF10444"/>
    </source>
</evidence>
<dbReference type="Proteomes" id="UP001165085">
    <property type="component" value="Unassembled WGS sequence"/>
</dbReference>
<dbReference type="PANTHER" id="PTHR16040">
    <property type="entry name" value="AUSTRALIN, ISOFORM A-RELATED"/>
    <property type="match status" value="1"/>
</dbReference>
<feature type="compositionally biased region" description="Polar residues" evidence="10">
    <location>
        <begin position="182"/>
        <end position="192"/>
    </location>
</feature>
<evidence type="ECO:0000256" key="1">
    <source>
        <dbReference type="ARBA" id="ARBA00004123"/>
    </source>
</evidence>
<comment type="similarity">
    <text evidence="3">Belongs to the borealin family.</text>
</comment>
<feature type="domain" description="Borealin N-terminal" evidence="11">
    <location>
        <begin position="95"/>
        <end position="148"/>
    </location>
</feature>
<evidence type="ECO:0000256" key="5">
    <source>
        <dbReference type="ARBA" id="ARBA00022618"/>
    </source>
</evidence>
<dbReference type="InterPro" id="IPR018867">
    <property type="entry name" value="Cell_div_borealin"/>
</dbReference>
<keyword evidence="8" id="KW-0131">Cell cycle</keyword>
<dbReference type="GO" id="GO:0051301">
    <property type="term" value="P:cell division"/>
    <property type="evidence" value="ECO:0007669"/>
    <property type="project" value="UniProtKB-KW"/>
</dbReference>
<feature type="region of interest" description="Disordered" evidence="10">
    <location>
        <begin position="171"/>
        <end position="216"/>
    </location>
</feature>
<evidence type="ECO:0000256" key="3">
    <source>
        <dbReference type="ARBA" id="ARBA00009914"/>
    </source>
</evidence>
<keyword evidence="4" id="KW-0158">Chromosome</keyword>
<keyword evidence="9" id="KW-0137">Centromere</keyword>
<evidence type="ECO:0000256" key="10">
    <source>
        <dbReference type="SAM" id="MobiDB-lite"/>
    </source>
</evidence>
<dbReference type="GO" id="GO:0005634">
    <property type="term" value="C:nucleus"/>
    <property type="evidence" value="ECO:0007669"/>
    <property type="project" value="UniProtKB-SubCell"/>
</dbReference>
<keyword evidence="7" id="KW-0539">Nucleus</keyword>
<dbReference type="PANTHER" id="PTHR16040:SF7">
    <property type="entry name" value="AUSTRALIN, ISOFORM A-RELATED"/>
    <property type="match status" value="1"/>
</dbReference>
<feature type="region of interest" description="Disordered" evidence="10">
    <location>
        <begin position="1"/>
        <end position="85"/>
    </location>
</feature>
<evidence type="ECO:0008006" key="15">
    <source>
        <dbReference type="Google" id="ProtNLM"/>
    </source>
</evidence>
<dbReference type="InterPro" id="IPR018851">
    <property type="entry name" value="Borealin_N"/>
</dbReference>
<feature type="compositionally biased region" description="Polar residues" evidence="10">
    <location>
        <begin position="71"/>
        <end position="85"/>
    </location>
</feature>
<dbReference type="Gene3D" id="6.10.250.1900">
    <property type="match status" value="1"/>
</dbReference>
<dbReference type="AlphaFoldDB" id="A0A9W7B264"/>
<dbReference type="EMBL" id="BRXY01000268">
    <property type="protein sequence ID" value="GMH82496.1"/>
    <property type="molecule type" value="Genomic_DNA"/>
</dbReference>
<evidence type="ECO:0000256" key="2">
    <source>
        <dbReference type="ARBA" id="ARBA00004584"/>
    </source>
</evidence>
<dbReference type="OrthoDB" id="2392550at2759"/>
<protein>
    <recommendedName>
        <fullName evidence="15">Borealin N-terminal domain-containing protein</fullName>
    </recommendedName>
</protein>
<dbReference type="GO" id="GO:0000775">
    <property type="term" value="C:chromosome, centromeric region"/>
    <property type="evidence" value="ECO:0007669"/>
    <property type="project" value="UniProtKB-SubCell"/>
</dbReference>
<evidence type="ECO:0000256" key="7">
    <source>
        <dbReference type="ARBA" id="ARBA00023242"/>
    </source>
</evidence>
<proteinExistence type="inferred from homology"/>
<comment type="subcellular location">
    <subcellularLocation>
        <location evidence="2">Chromosome</location>
        <location evidence="2">Centromere</location>
    </subcellularLocation>
    <subcellularLocation>
        <location evidence="1">Nucleus</location>
    </subcellularLocation>
</comment>
<evidence type="ECO:0000256" key="4">
    <source>
        <dbReference type="ARBA" id="ARBA00022454"/>
    </source>
</evidence>
<accession>A0A9W7B264</accession>
<reference evidence="14" key="1">
    <citation type="journal article" date="2023" name="Commun. Biol.">
        <title>Genome analysis of Parmales, the sister group of diatoms, reveals the evolutionary specialization of diatoms from phago-mixotrophs to photoautotrophs.</title>
        <authorList>
            <person name="Ban H."/>
            <person name="Sato S."/>
            <person name="Yoshikawa S."/>
            <person name="Yamada K."/>
            <person name="Nakamura Y."/>
            <person name="Ichinomiya M."/>
            <person name="Sato N."/>
            <person name="Blanc-Mathieu R."/>
            <person name="Endo H."/>
            <person name="Kuwata A."/>
            <person name="Ogata H."/>
        </authorList>
    </citation>
    <scope>NUCLEOTIDE SEQUENCE [LARGE SCALE GENOMIC DNA]</scope>
    <source>
        <strain evidence="14">NIES 3701</strain>
    </source>
</reference>
<feature type="compositionally biased region" description="Low complexity" evidence="10">
    <location>
        <begin position="37"/>
        <end position="54"/>
    </location>
</feature>
<organism evidence="13 14">
    <name type="scientific">Triparma strigata</name>
    <dbReference type="NCBI Taxonomy" id="1606541"/>
    <lineage>
        <taxon>Eukaryota</taxon>
        <taxon>Sar</taxon>
        <taxon>Stramenopiles</taxon>
        <taxon>Ochrophyta</taxon>
        <taxon>Bolidophyceae</taxon>
        <taxon>Parmales</taxon>
        <taxon>Triparmaceae</taxon>
        <taxon>Triparma</taxon>
    </lineage>
</organism>
<evidence type="ECO:0000256" key="8">
    <source>
        <dbReference type="ARBA" id="ARBA00023306"/>
    </source>
</evidence>
<sequence length="318" mass="33789">MPVPMSARSSRRRVAMSVLDDTSSSNSMDLDFEGAGSPVKQSSVVQQVCPPSSSKKSKKGRRESKIAMQRMSMSGSELASSELSNLDGSNLGHVSAYISDLEDEVAIRCQKIQNTAETACMSLRNSLQIALMKIPKSVRRMTVKEFEEVYGGEVFKVVRGAVESDVDEVLERARNAPPPSTPGNKRSNSRMTRSAIKGARPMETPSKGGGGGGYGAVPQTPATVRAPRRGEVMLSENGSPLGDSNTVIATVKKSKKNDGSGQITAAICLEMDVGDGQFVNIGDGEATKGMDAEMKKNAVSKLKNLQDEVAALMAQLGN</sequence>
<keyword evidence="6" id="KW-0498">Mitosis</keyword>
<evidence type="ECO:0000313" key="14">
    <source>
        <dbReference type="Proteomes" id="UP001165085"/>
    </source>
</evidence>
<gene>
    <name evidence="13" type="ORF">TrST_g12496</name>
</gene>
<evidence type="ECO:0000256" key="6">
    <source>
        <dbReference type="ARBA" id="ARBA00022776"/>
    </source>
</evidence>
<keyword evidence="5" id="KW-0132">Cell division</keyword>
<dbReference type="InterPro" id="IPR046466">
    <property type="entry name" value="Borealin_C"/>
</dbReference>
<comment type="caution">
    <text evidence="13">The sequence shown here is derived from an EMBL/GenBank/DDBJ whole genome shotgun (WGS) entry which is preliminary data.</text>
</comment>
<evidence type="ECO:0000313" key="13">
    <source>
        <dbReference type="EMBL" id="GMH82496.1"/>
    </source>
</evidence>
<name>A0A9W7B264_9STRA</name>
<keyword evidence="14" id="KW-1185">Reference proteome</keyword>